<gene>
    <name evidence="2" type="ORF">ADS79_30610</name>
    <name evidence="1" type="ORF">BRE01_68510</name>
</gene>
<reference evidence="3" key="1">
    <citation type="submission" date="2015-07" db="EMBL/GenBank/DDBJ databases">
        <title>Genome sequencing project for genomic taxonomy and phylogenomics of Bacillus-like bacteria.</title>
        <authorList>
            <person name="Liu B."/>
            <person name="Wang J."/>
            <person name="Zhu Y."/>
            <person name="Liu G."/>
            <person name="Chen Q."/>
            <person name="Chen Z."/>
            <person name="Lan J."/>
            <person name="Che J."/>
            <person name="Ge C."/>
            <person name="Shi H."/>
            <person name="Pan Z."/>
            <person name="Liu X."/>
        </authorList>
    </citation>
    <scope>NUCLEOTIDE SEQUENCE [LARGE SCALE GENOMIC DNA]</scope>
    <source>
        <strain evidence="3">DSM 9887</strain>
    </source>
</reference>
<evidence type="ECO:0000313" key="3">
    <source>
        <dbReference type="Proteomes" id="UP000036834"/>
    </source>
</evidence>
<proteinExistence type="predicted"/>
<dbReference type="OrthoDB" id="342114at2"/>
<name>A0A0K9YK70_9BACL</name>
<organism evidence="2 3">
    <name type="scientific">Brevibacillus reuszeri</name>
    <dbReference type="NCBI Taxonomy" id="54915"/>
    <lineage>
        <taxon>Bacteria</taxon>
        <taxon>Bacillati</taxon>
        <taxon>Bacillota</taxon>
        <taxon>Bacilli</taxon>
        <taxon>Bacillales</taxon>
        <taxon>Paenibacillaceae</taxon>
        <taxon>Brevibacillus</taxon>
    </lineage>
</organism>
<comment type="caution">
    <text evidence="2">The sequence shown here is derived from an EMBL/GenBank/DDBJ whole genome shotgun (WGS) entry which is preliminary data.</text>
</comment>
<dbReference type="EMBL" id="LGIQ01000015">
    <property type="protein sequence ID" value="KNB69059.1"/>
    <property type="molecule type" value="Genomic_DNA"/>
</dbReference>
<dbReference type="Proteomes" id="UP000036834">
    <property type="component" value="Unassembled WGS sequence"/>
</dbReference>
<accession>A0A0K9YK70</accession>
<evidence type="ECO:0000313" key="1">
    <source>
        <dbReference type="EMBL" id="GED73149.1"/>
    </source>
</evidence>
<protein>
    <recommendedName>
        <fullName evidence="5">Oxidoreductase</fullName>
    </recommendedName>
</protein>
<dbReference type="EMBL" id="BJON01000060">
    <property type="protein sequence ID" value="GED73149.1"/>
    <property type="molecule type" value="Genomic_DNA"/>
</dbReference>
<evidence type="ECO:0000313" key="4">
    <source>
        <dbReference type="Proteomes" id="UP000319578"/>
    </source>
</evidence>
<sequence>MHISEIRTVKKSYTFDYPGQVDCADIEVDGISFRELLESLGFDLISCLGWGAEDYQKDAISRLMLKNSGDLKENRHSLYVCPACGDMGCGGVSLEVVCTDDIVIWRDFGFEYNYGDQGVSREKLKNVGPYYFNWNNYSQEIEKTYGLGNLLPSLDISDEEIKAKLETLYNDFIKDNS</sequence>
<dbReference type="Proteomes" id="UP000319578">
    <property type="component" value="Unassembled WGS sequence"/>
</dbReference>
<keyword evidence="4" id="KW-1185">Reference proteome</keyword>
<dbReference type="PATRIC" id="fig|54915.3.peg.393"/>
<evidence type="ECO:0000313" key="2">
    <source>
        <dbReference type="EMBL" id="KNB69059.1"/>
    </source>
</evidence>
<reference evidence="2" key="2">
    <citation type="submission" date="2015-07" db="EMBL/GenBank/DDBJ databases">
        <title>MeaNS - Measles Nucleotide Surveillance Program.</title>
        <authorList>
            <person name="Tran T."/>
            <person name="Druce J."/>
        </authorList>
    </citation>
    <scope>NUCLEOTIDE SEQUENCE</scope>
    <source>
        <strain evidence="2">DSM 9887</strain>
    </source>
</reference>
<dbReference type="RefSeq" id="WP_049742263.1">
    <property type="nucleotide sequence ID" value="NZ_BJON01000060.1"/>
</dbReference>
<dbReference type="AlphaFoldDB" id="A0A0K9YK70"/>
<evidence type="ECO:0008006" key="5">
    <source>
        <dbReference type="Google" id="ProtNLM"/>
    </source>
</evidence>
<reference evidence="1 4" key="3">
    <citation type="submission" date="2019-06" db="EMBL/GenBank/DDBJ databases">
        <title>Whole genome shotgun sequence of Brevibacillus reuszeri NBRC 15719.</title>
        <authorList>
            <person name="Hosoyama A."/>
            <person name="Uohara A."/>
            <person name="Ohji S."/>
            <person name="Ichikawa N."/>
        </authorList>
    </citation>
    <scope>NUCLEOTIDE SEQUENCE [LARGE SCALE GENOMIC DNA]</scope>
    <source>
        <strain evidence="1 4">NBRC 15719</strain>
    </source>
</reference>